<dbReference type="UniPathway" id="UPA00251">
    <property type="reaction ID" value="UER00320"/>
</dbReference>
<evidence type="ECO:0000313" key="11">
    <source>
        <dbReference type="EMBL" id="QIK36991.1"/>
    </source>
</evidence>
<dbReference type="PANTHER" id="PTHR38042:SF1">
    <property type="entry name" value="UROPORPHYRINOGEN-III SYNTHASE, CHLOROPLASTIC"/>
    <property type="match status" value="1"/>
</dbReference>
<name>A0A6G7VAF1_9GAMM</name>
<evidence type="ECO:0000256" key="2">
    <source>
        <dbReference type="ARBA" id="ARBA00008133"/>
    </source>
</evidence>
<evidence type="ECO:0000256" key="3">
    <source>
        <dbReference type="ARBA" id="ARBA00013109"/>
    </source>
</evidence>
<gene>
    <name evidence="11" type="ORF">GWK36_02120</name>
</gene>
<comment type="function">
    <text evidence="6 9">Catalyzes cyclization of the linear tetrapyrrole, hydroxymethylbilane, to the macrocyclic uroporphyrinogen III.</text>
</comment>
<reference evidence="12" key="1">
    <citation type="submission" date="2020-01" db="EMBL/GenBank/DDBJ databases">
        <title>Caldichromatium gen. nov., sp. nov., a thermophilic purple sulfur bacterium member of the family Chromatiaceae isolated from Nakabusa hot spring, Japan.</title>
        <authorList>
            <person name="Saini M.K."/>
            <person name="Hanada S."/>
            <person name="Tank M."/>
        </authorList>
    </citation>
    <scope>NUCLEOTIDE SEQUENCE [LARGE SCALE GENOMIC DNA]</scope>
    <source>
        <strain evidence="12">No.7</strain>
    </source>
</reference>
<sequence length="256" mass="27605">MTASKTLAGCGVLVTRPAGQAEPLCRLIEAAGGRPIRFPTIAIEPTRDAQAAVRLAEPWDLMYFVSPNAVDQAIALVGEGTWPRVKWIAAVGRGTARMLETAGRAPDLVPNERYDSESLLAMPELADMRGRRVLIVRGEGGRELFAQAMRERGAEVFFAEVYRRVRPAVDSAPLIARWQDEVQLAIATSDEVLINLVELIGQKGRAQLLATSLVVIAERTAQTAHGLGFATVRVAARADDTAILESLIDLAGGGRR</sequence>
<dbReference type="EMBL" id="CP048029">
    <property type="protein sequence ID" value="QIK36991.1"/>
    <property type="molecule type" value="Genomic_DNA"/>
</dbReference>
<evidence type="ECO:0000256" key="6">
    <source>
        <dbReference type="ARBA" id="ARBA00037589"/>
    </source>
</evidence>
<evidence type="ECO:0000256" key="4">
    <source>
        <dbReference type="ARBA" id="ARBA00023239"/>
    </source>
</evidence>
<comment type="pathway">
    <text evidence="1 9">Porphyrin-containing compound metabolism; protoporphyrin-IX biosynthesis; coproporphyrinogen-III from 5-aminolevulinate: step 3/4.</text>
</comment>
<evidence type="ECO:0000256" key="7">
    <source>
        <dbReference type="ARBA" id="ARBA00040167"/>
    </source>
</evidence>
<dbReference type="RefSeq" id="WP_166269670.1">
    <property type="nucleotide sequence ID" value="NZ_CP048029.1"/>
</dbReference>
<dbReference type="GO" id="GO:0006780">
    <property type="term" value="P:uroporphyrinogen III biosynthetic process"/>
    <property type="evidence" value="ECO:0007669"/>
    <property type="project" value="UniProtKB-UniRule"/>
</dbReference>
<dbReference type="PANTHER" id="PTHR38042">
    <property type="entry name" value="UROPORPHYRINOGEN-III SYNTHASE, CHLOROPLASTIC"/>
    <property type="match status" value="1"/>
</dbReference>
<keyword evidence="5 9" id="KW-0627">Porphyrin biosynthesis</keyword>
<organism evidence="11 12">
    <name type="scientific">Caldichromatium japonicum</name>
    <dbReference type="NCBI Taxonomy" id="2699430"/>
    <lineage>
        <taxon>Bacteria</taxon>
        <taxon>Pseudomonadati</taxon>
        <taxon>Pseudomonadota</taxon>
        <taxon>Gammaproteobacteria</taxon>
        <taxon>Chromatiales</taxon>
        <taxon>Chromatiaceae</taxon>
        <taxon>Caldichromatium</taxon>
    </lineage>
</organism>
<proteinExistence type="inferred from homology"/>
<evidence type="ECO:0000256" key="8">
    <source>
        <dbReference type="ARBA" id="ARBA00048617"/>
    </source>
</evidence>
<dbReference type="EC" id="4.2.1.75" evidence="3 9"/>
<dbReference type="Proteomes" id="UP000502699">
    <property type="component" value="Chromosome"/>
</dbReference>
<dbReference type="InterPro" id="IPR003754">
    <property type="entry name" value="4pyrrol_synth_uPrphyn_synth"/>
</dbReference>
<dbReference type="AlphaFoldDB" id="A0A6G7VAF1"/>
<dbReference type="GO" id="GO:0004852">
    <property type="term" value="F:uroporphyrinogen-III synthase activity"/>
    <property type="evidence" value="ECO:0007669"/>
    <property type="project" value="UniProtKB-UniRule"/>
</dbReference>
<dbReference type="InterPro" id="IPR039793">
    <property type="entry name" value="UROS/Hem4"/>
</dbReference>
<evidence type="ECO:0000256" key="5">
    <source>
        <dbReference type="ARBA" id="ARBA00023244"/>
    </source>
</evidence>
<dbReference type="InterPro" id="IPR036108">
    <property type="entry name" value="4pyrrol_syn_uPrphyn_synt_sf"/>
</dbReference>
<protein>
    <recommendedName>
        <fullName evidence="7 9">Uroporphyrinogen-III synthase</fullName>
        <ecNumber evidence="3 9">4.2.1.75</ecNumber>
    </recommendedName>
</protein>
<dbReference type="SUPFAM" id="SSF69618">
    <property type="entry name" value="HemD-like"/>
    <property type="match status" value="1"/>
</dbReference>
<keyword evidence="4 9" id="KW-0456">Lyase</keyword>
<evidence type="ECO:0000259" key="10">
    <source>
        <dbReference type="Pfam" id="PF02602"/>
    </source>
</evidence>
<evidence type="ECO:0000256" key="1">
    <source>
        <dbReference type="ARBA" id="ARBA00004772"/>
    </source>
</evidence>
<evidence type="ECO:0000256" key="9">
    <source>
        <dbReference type="RuleBase" id="RU366031"/>
    </source>
</evidence>
<comment type="similarity">
    <text evidence="2 9">Belongs to the uroporphyrinogen-III synthase family.</text>
</comment>
<dbReference type="CDD" id="cd06578">
    <property type="entry name" value="HemD"/>
    <property type="match status" value="1"/>
</dbReference>
<feature type="domain" description="Tetrapyrrole biosynthesis uroporphyrinogen III synthase" evidence="10">
    <location>
        <begin position="26"/>
        <end position="244"/>
    </location>
</feature>
<dbReference type="GO" id="GO:0006782">
    <property type="term" value="P:protoporphyrinogen IX biosynthetic process"/>
    <property type="evidence" value="ECO:0007669"/>
    <property type="project" value="UniProtKB-UniRule"/>
</dbReference>
<evidence type="ECO:0000313" key="12">
    <source>
        <dbReference type="Proteomes" id="UP000502699"/>
    </source>
</evidence>
<keyword evidence="12" id="KW-1185">Reference proteome</keyword>
<comment type="catalytic activity">
    <reaction evidence="8 9">
        <text>hydroxymethylbilane = uroporphyrinogen III + H2O</text>
        <dbReference type="Rhea" id="RHEA:18965"/>
        <dbReference type="ChEBI" id="CHEBI:15377"/>
        <dbReference type="ChEBI" id="CHEBI:57308"/>
        <dbReference type="ChEBI" id="CHEBI:57845"/>
        <dbReference type="EC" id="4.2.1.75"/>
    </reaction>
</comment>
<dbReference type="KEGG" id="cjap:GWK36_02120"/>
<accession>A0A6G7VAF1</accession>
<dbReference type="Pfam" id="PF02602">
    <property type="entry name" value="HEM4"/>
    <property type="match status" value="1"/>
</dbReference>
<dbReference type="Gene3D" id="3.40.50.10090">
    <property type="match status" value="2"/>
</dbReference>